<dbReference type="PANTHER" id="PTHR43588">
    <property type="entry name" value="COBALT-PRECORRIN-8 METHYLMUTASE"/>
    <property type="match status" value="1"/>
</dbReference>
<dbReference type="PANTHER" id="PTHR43588:SF1">
    <property type="entry name" value="COBALT-PRECORRIN-8 METHYLMUTASE"/>
    <property type="match status" value="1"/>
</dbReference>
<reference evidence="6" key="1">
    <citation type="journal article" date="2014" name="Int. J. Syst. Evol. Microbiol.">
        <title>Complete genome sequence of Corynebacterium casei LMG S-19264T (=DSM 44701T), isolated from a smear-ripened cheese.</title>
        <authorList>
            <consortium name="US DOE Joint Genome Institute (JGI-PGF)"/>
            <person name="Walter F."/>
            <person name="Albersmeier A."/>
            <person name="Kalinowski J."/>
            <person name="Ruckert C."/>
        </authorList>
    </citation>
    <scope>NUCLEOTIDE SEQUENCE</scope>
    <source>
        <strain evidence="6">CGMCC 1.15493</strain>
    </source>
</reference>
<dbReference type="InterPro" id="IPR036588">
    <property type="entry name" value="CobH/CbiC_sf"/>
</dbReference>
<evidence type="ECO:0000256" key="2">
    <source>
        <dbReference type="ARBA" id="ARBA00009774"/>
    </source>
</evidence>
<evidence type="ECO:0000256" key="3">
    <source>
        <dbReference type="ARBA" id="ARBA00022573"/>
    </source>
</evidence>
<sequence>MSLFERYAMVEWSASNSPVSGKDSIWIGCAQRDGETITLLESVNPRTRDEAMHILEGLIRASIEEGKRLLIGFDFPFGYPRGAAAAIGGRADWQALWSAISAMVRDRPDNASNRFEVGGKLNREVLADAPMFWGRPPHLVISGLSDKKPEPYPTALPEKRLCEERLPRAQPVWKLAFAGSVGSQSLLGFSRLEALRRDETLAGKIKVWPFETGFADDLSAPCVLAEIYPALFPVMLGDRTCLDQAQVETLAEGFATADAEGTLGTFLAGPEDLTPDERETVLTEEGWILGLGGPQAPSPELPMPAVARLPGLDYLRDPAAIYAASFAAIQAEADFSGVAKEARDLAIRLIHACGMTDLVADLVVSPGAVAAGRRALQHGAKILCDAEMVSHGIIRRNLPAASEIICRLNDPSVAPLAERQRTTRSAAQVDLWDGDLRGAVVAIGNAPTALFRLLERIDAGAPKPALIIGMPVGFVGAAESKAELVRDSRGIPFITATGRRGGSALAAAAVNAVAAGLGTGS</sequence>
<organism evidence="6 7">
    <name type="scientific">Aureimonas glaciei</name>
    <dbReference type="NCBI Taxonomy" id="1776957"/>
    <lineage>
        <taxon>Bacteria</taxon>
        <taxon>Pseudomonadati</taxon>
        <taxon>Pseudomonadota</taxon>
        <taxon>Alphaproteobacteria</taxon>
        <taxon>Hyphomicrobiales</taxon>
        <taxon>Aurantimonadaceae</taxon>
        <taxon>Aureimonas</taxon>
    </lineage>
</organism>
<evidence type="ECO:0000313" key="6">
    <source>
        <dbReference type="EMBL" id="GGD04667.1"/>
    </source>
</evidence>
<dbReference type="EMBL" id="BMJJ01000001">
    <property type="protein sequence ID" value="GGD04667.1"/>
    <property type="molecule type" value="Genomic_DNA"/>
</dbReference>
<name>A0A916XSN8_9HYPH</name>
<reference evidence="6" key="2">
    <citation type="submission" date="2020-09" db="EMBL/GenBank/DDBJ databases">
        <authorList>
            <person name="Sun Q."/>
            <person name="Zhou Y."/>
        </authorList>
    </citation>
    <scope>NUCLEOTIDE SEQUENCE</scope>
    <source>
        <strain evidence="6">CGMCC 1.15493</strain>
    </source>
</reference>
<feature type="domain" description="Cobalamin biosynthesis precorrin-8X methylmutase CobH/CbiC" evidence="5">
    <location>
        <begin position="321"/>
        <end position="514"/>
    </location>
</feature>
<evidence type="ECO:0000259" key="5">
    <source>
        <dbReference type="Pfam" id="PF02570"/>
    </source>
</evidence>
<dbReference type="Pfam" id="PF02570">
    <property type="entry name" value="CbiC"/>
    <property type="match status" value="1"/>
</dbReference>
<comment type="similarity">
    <text evidence="2">Belongs to the CobH/CbiC family.</text>
</comment>
<dbReference type="GO" id="GO:0009236">
    <property type="term" value="P:cobalamin biosynthetic process"/>
    <property type="evidence" value="ECO:0007669"/>
    <property type="project" value="UniProtKB-KW"/>
</dbReference>
<keyword evidence="3" id="KW-0169">Cobalamin biosynthesis</keyword>
<dbReference type="NCBIfam" id="NF006136">
    <property type="entry name" value="PRK08285.1"/>
    <property type="match status" value="1"/>
</dbReference>
<dbReference type="SUPFAM" id="SSF63965">
    <property type="entry name" value="Precorrin-8X methylmutase CbiC/CobH"/>
    <property type="match status" value="1"/>
</dbReference>
<comment type="caution">
    <text evidence="6">The sequence shown here is derived from an EMBL/GenBank/DDBJ whole genome shotgun (WGS) entry which is preliminary data.</text>
</comment>
<dbReference type="Gene3D" id="3.40.50.10230">
    <property type="entry name" value="Cobalamin biosynthesis CobH/CbiC, precorrin-8X methylmutase"/>
    <property type="match status" value="1"/>
</dbReference>
<dbReference type="GO" id="GO:0016993">
    <property type="term" value="F:precorrin-8X methylmutase activity"/>
    <property type="evidence" value="ECO:0007669"/>
    <property type="project" value="InterPro"/>
</dbReference>
<protein>
    <recommendedName>
        <fullName evidence="5">Cobalamin biosynthesis precorrin-8X methylmutase CobH/CbiC domain-containing protein</fullName>
    </recommendedName>
</protein>
<gene>
    <name evidence="6" type="ORF">GCM10011335_04320</name>
</gene>
<comment type="pathway">
    <text evidence="1">Cofactor biosynthesis; adenosylcobalamin biosynthesis.</text>
</comment>
<keyword evidence="4" id="KW-0413">Isomerase</keyword>
<keyword evidence="7" id="KW-1185">Reference proteome</keyword>
<dbReference type="InterPro" id="IPR003722">
    <property type="entry name" value="Cbl_synth_CobH/CbiC"/>
</dbReference>
<dbReference type="Proteomes" id="UP000613160">
    <property type="component" value="Unassembled WGS sequence"/>
</dbReference>
<evidence type="ECO:0000256" key="1">
    <source>
        <dbReference type="ARBA" id="ARBA00004953"/>
    </source>
</evidence>
<dbReference type="AlphaFoldDB" id="A0A916XSN8"/>
<evidence type="ECO:0000256" key="4">
    <source>
        <dbReference type="ARBA" id="ARBA00023235"/>
    </source>
</evidence>
<accession>A0A916XSN8</accession>
<proteinExistence type="inferred from homology"/>
<evidence type="ECO:0000313" key="7">
    <source>
        <dbReference type="Proteomes" id="UP000613160"/>
    </source>
</evidence>